<accession>A0ACB9MT59</accession>
<organism evidence="1 2">
    <name type="scientific">Melastoma candidum</name>
    <dbReference type="NCBI Taxonomy" id="119954"/>
    <lineage>
        <taxon>Eukaryota</taxon>
        <taxon>Viridiplantae</taxon>
        <taxon>Streptophyta</taxon>
        <taxon>Embryophyta</taxon>
        <taxon>Tracheophyta</taxon>
        <taxon>Spermatophyta</taxon>
        <taxon>Magnoliopsida</taxon>
        <taxon>eudicotyledons</taxon>
        <taxon>Gunneridae</taxon>
        <taxon>Pentapetalae</taxon>
        <taxon>rosids</taxon>
        <taxon>malvids</taxon>
        <taxon>Myrtales</taxon>
        <taxon>Melastomataceae</taxon>
        <taxon>Melastomatoideae</taxon>
        <taxon>Melastomateae</taxon>
        <taxon>Melastoma</taxon>
    </lineage>
</organism>
<evidence type="ECO:0000313" key="1">
    <source>
        <dbReference type="EMBL" id="KAI4326719.1"/>
    </source>
</evidence>
<proteinExistence type="predicted"/>
<gene>
    <name evidence="1" type="ORF">MLD38_032003</name>
</gene>
<reference evidence="2" key="1">
    <citation type="journal article" date="2023" name="Front. Plant Sci.">
        <title>Chromosomal-level genome assembly of Melastoma candidum provides insights into trichome evolution.</title>
        <authorList>
            <person name="Zhong Y."/>
            <person name="Wu W."/>
            <person name="Sun C."/>
            <person name="Zou P."/>
            <person name="Liu Y."/>
            <person name="Dai S."/>
            <person name="Zhou R."/>
        </authorList>
    </citation>
    <scope>NUCLEOTIDE SEQUENCE [LARGE SCALE GENOMIC DNA]</scope>
</reference>
<comment type="caution">
    <text evidence="1">The sequence shown here is derived from an EMBL/GenBank/DDBJ whole genome shotgun (WGS) entry which is preliminary data.</text>
</comment>
<protein>
    <submittedName>
        <fullName evidence="1">Uncharacterized protein</fullName>
    </submittedName>
</protein>
<dbReference type="EMBL" id="CM042888">
    <property type="protein sequence ID" value="KAI4326719.1"/>
    <property type="molecule type" value="Genomic_DNA"/>
</dbReference>
<sequence>MINGEGASAGASNVDSPDQPDGLRDTKSDGGEDSLSRYSSCEGSELEQYSSANSVMGTPSLRSSSSVAYYSDCFGNSDFGSFRSVGFLDDGGLEGFNLGGRIDSRTNAGDDCTVLRIEPRLLVNDQDIKKETKLTDGAGNVQDEIEFSGGHGCEEEERQGLSPDGQSEDRDSILDNGSENEHGGDFACLSNTRRNRGRMESDFDSNTLLMNSSVAFGSGDWDGFTLETAEGSCDPLMLKEMQLKREASYNNVEDFLKDLRMPWEELQNDEEINSSYVAHCTDPVAFSGRTRTSGTGDVPWGRGNIQSLSIEDEKENNGMPLANCTGHTVIDESEGCADNCSVMNVFEPGQESTPGKSRLELGIKLDATKPTWQGQYSLGSMDQLTGIQGSLHLEGANGKDLVGRFSSQDGVKSHQNPRAPEIVYGELQDNFVTSSTSVALSTHHHSELKDLAFSKNLPVDQTLQEKNEALELNGFVDDVIHEMEEILLDVGESPQFPRDKKKLSESKLSSASRDAGSTASTSGNEGDVDAINQKILRVEGVEVIGARQKKGEVSFSERLVGVKEYTVYRIKVWGSDSNWEVERRYRDFFTLYRQMKALFSSEGWVLPAPWSLLHKESRKIFGSSSPDVVAERSEIIQECLHSVIHYPLFSDLPPCLIWFLSPEDSFRNLSKPSGLIHPSTFSSKGTDVEILSPLGKTISLVVEVHPQRSLMQLLEAQHYRCAGCHRHFDDKRNLMRDFMQTLGWGKPRLCEYTGQLFCHVCHTNETVVLPARVLHFWDFTEYPVCQLSKSYLDSIRNQPMLCVSAVNPFLLTRVPALLHVTTLRKKIGSMLLCIRCPFRGSVNRGLGSRKYLLEVNDFFSLRDLIDLSKGPFAAVPVMLETVSKKIREHVMERCLVCCDVGVPCAAKQACTDPSSLIFPFQENEVEKCRHCQALYHQKCFDALGKCPCRLEISAPEVGGSFKRNNGGSANEASGIRNLQSRRSGSPLLSEIFPAPFPKSKSVKVKHSRERDTLLRMGSLPSTYL</sequence>
<keyword evidence="2" id="KW-1185">Reference proteome</keyword>
<dbReference type="Proteomes" id="UP001057402">
    <property type="component" value="Chromosome 9"/>
</dbReference>
<name>A0ACB9MT59_9MYRT</name>
<evidence type="ECO:0000313" key="2">
    <source>
        <dbReference type="Proteomes" id="UP001057402"/>
    </source>
</evidence>